<comment type="caution">
    <text evidence="3">The sequence shown here is derived from an EMBL/GenBank/DDBJ whole genome shotgun (WGS) entry which is preliminary data.</text>
</comment>
<dbReference type="Proteomes" id="UP001595791">
    <property type="component" value="Unassembled WGS sequence"/>
</dbReference>
<dbReference type="Pfam" id="PF13785">
    <property type="entry name" value="DUF4178"/>
    <property type="match status" value="2"/>
</dbReference>
<keyword evidence="1" id="KW-0812">Transmembrane</keyword>
<evidence type="ECO:0000313" key="3">
    <source>
        <dbReference type="EMBL" id="MFC4159894.1"/>
    </source>
</evidence>
<dbReference type="InterPro" id="IPR025235">
    <property type="entry name" value="DUF4178"/>
</dbReference>
<dbReference type="EMBL" id="JBHSBU010000001">
    <property type="protein sequence ID" value="MFC4159894.1"/>
    <property type="molecule type" value="Genomic_DNA"/>
</dbReference>
<feature type="transmembrane region" description="Helical" evidence="1">
    <location>
        <begin position="595"/>
        <end position="615"/>
    </location>
</feature>
<gene>
    <name evidence="3" type="ORF">ACFOW7_11115</name>
</gene>
<keyword evidence="1" id="KW-0472">Membrane</keyword>
<evidence type="ECO:0000313" key="4">
    <source>
        <dbReference type="Proteomes" id="UP001595791"/>
    </source>
</evidence>
<feature type="domain" description="DUF4178" evidence="2">
    <location>
        <begin position="270"/>
        <end position="411"/>
    </location>
</feature>
<name>A0ABV8MPP2_9NEIS</name>
<protein>
    <submittedName>
        <fullName evidence="3">DUF4178 domain-containing protein</fullName>
    </submittedName>
</protein>
<keyword evidence="4" id="KW-1185">Reference proteome</keyword>
<sequence>MQIAKCPACGAQVEFRSKGSVMAVCGFCRSTLVRHDLDLENLGKMAELAEDHSPLRLGLMGRFRSVGFRVIGRLQLQYADGYWNEWHCLFDDGRTGWVSEGSGLAYVTFEQSLKVTLPSIDHFRVGQQARLGNDTFTVTNIEHARCVAGEGELPFKVGAGWDAPAVDLRSETRFASIDYSDSPPKLYLGVAVEPAELFKGVVQTGPAPTKKAQARQFKCQGCGGPLQVSLDSIRAVACRGCGTIVDPQDPNMAVLGQANARLGIRPLLEIGSQGKFRGAQYTILGFMRRRSLDSQGSETGTWDEYLLHAEKEGFRWLTDYHGHWNFAKAPPRLPTEQDNGDKPPKVSYHQQRFRYLHSYLGQVIYVVGEFNWRVKLDDVVGIDDYIAPPLMLSREQSQTELNWTLAEYVNPTEISEAFKLANPLPEPRGVGPNQPSPHQILPFWLAWAGFSFAALIVMMVFTLFSANRTLLTQRIEIEPKQSHKSFTSQPFHFDGGNILAQHEAVIDNSWLAVDLTLIDNQNGRHYQLSRELSYFHGVDEYDGSSWSEGQPRDQAMFGAVPEGDYVLEIEAETEQDSYRLNPISDQIKLVSNIPLWGNFWLLLIVLSIVPLIAWWRAHRFERRRLDDHDEDDD</sequence>
<feature type="transmembrane region" description="Helical" evidence="1">
    <location>
        <begin position="444"/>
        <end position="464"/>
    </location>
</feature>
<keyword evidence="1" id="KW-1133">Transmembrane helix</keyword>
<evidence type="ECO:0000259" key="2">
    <source>
        <dbReference type="Pfam" id="PF13785"/>
    </source>
</evidence>
<evidence type="ECO:0000256" key="1">
    <source>
        <dbReference type="SAM" id="Phobius"/>
    </source>
</evidence>
<dbReference type="RefSeq" id="WP_378164138.1">
    <property type="nucleotide sequence ID" value="NZ_JBHSBU010000001.1"/>
</dbReference>
<feature type="domain" description="DUF4178" evidence="2">
    <location>
        <begin position="56"/>
        <end position="194"/>
    </location>
</feature>
<proteinExistence type="predicted"/>
<accession>A0ABV8MPP2</accession>
<reference evidence="4" key="1">
    <citation type="journal article" date="2019" name="Int. J. Syst. Evol. Microbiol.">
        <title>The Global Catalogue of Microorganisms (GCM) 10K type strain sequencing project: providing services to taxonomists for standard genome sequencing and annotation.</title>
        <authorList>
            <consortium name="The Broad Institute Genomics Platform"/>
            <consortium name="The Broad Institute Genome Sequencing Center for Infectious Disease"/>
            <person name="Wu L."/>
            <person name="Ma J."/>
        </authorList>
    </citation>
    <scope>NUCLEOTIDE SEQUENCE [LARGE SCALE GENOMIC DNA]</scope>
    <source>
        <strain evidence="4">LMG 29894</strain>
    </source>
</reference>
<organism evidence="3 4">
    <name type="scientific">Chitinimonas lacunae</name>
    <dbReference type="NCBI Taxonomy" id="1963018"/>
    <lineage>
        <taxon>Bacteria</taxon>
        <taxon>Pseudomonadati</taxon>
        <taxon>Pseudomonadota</taxon>
        <taxon>Betaproteobacteria</taxon>
        <taxon>Neisseriales</taxon>
        <taxon>Chitinibacteraceae</taxon>
        <taxon>Chitinimonas</taxon>
    </lineage>
</organism>